<dbReference type="InterPro" id="IPR029066">
    <property type="entry name" value="PLP-binding_barrel"/>
</dbReference>
<evidence type="ECO:0000313" key="5">
    <source>
        <dbReference type="EMBL" id="RTR19416.1"/>
    </source>
</evidence>
<keyword evidence="3" id="KW-0413">Isomerase</keyword>
<evidence type="ECO:0000313" key="6">
    <source>
        <dbReference type="Proteomes" id="UP000277766"/>
    </source>
</evidence>
<dbReference type="PANTHER" id="PTHR30511">
    <property type="entry name" value="ALANINE RACEMASE"/>
    <property type="match status" value="1"/>
</dbReference>
<evidence type="ECO:0000259" key="4">
    <source>
        <dbReference type="Pfam" id="PF01168"/>
    </source>
</evidence>
<evidence type="ECO:0000256" key="3">
    <source>
        <dbReference type="ARBA" id="ARBA00023235"/>
    </source>
</evidence>
<dbReference type="OrthoDB" id="504078at2"/>
<dbReference type="InterPro" id="IPR000821">
    <property type="entry name" value="Ala_racemase"/>
</dbReference>
<dbReference type="SUPFAM" id="SSF51419">
    <property type="entry name" value="PLP-binding barrel"/>
    <property type="match status" value="1"/>
</dbReference>
<dbReference type="Gene3D" id="3.20.20.10">
    <property type="entry name" value="Alanine racemase"/>
    <property type="match status" value="1"/>
</dbReference>
<dbReference type="AlphaFoldDB" id="A0A431VG24"/>
<sequence length="371" mass="41377">MAYITLNRDKLRRNYDHLQGLFAERDIEWGVVTKLFCGNELFISEVLRLGVREVLDSRISNLKVIKELCPEAQTVYIKPPAWDYIPDLVQWADVSFNTELETLQRISDEAVRQDKVHKVIIMIEMGDLREGVMRSDLAEFYSQVFGLPHLEVIGIGTNLNCLSGVMPSEDKLIQLGLYKTILELQNEVKIPWVSAGTTVTIPLLKYGQLPASVNHFRVGEALYFGADLFEGQTFDGMHDDVLELHAQVIELSEKPMTPSGPLGKNPFGVTAQSDYEQGATAYRAILDVGYLDVSPQYLILEDEALGVLDASSDMLVLDAGANHAGLKVGDHVCFKLKYMGALHLMNSAYIDKVVVNDAGERLAEQKAMARD</sequence>
<keyword evidence="6" id="KW-1185">Reference proteome</keyword>
<organism evidence="5 6">
    <name type="scientific">Deinococcus radiophilus</name>
    <dbReference type="NCBI Taxonomy" id="32062"/>
    <lineage>
        <taxon>Bacteria</taxon>
        <taxon>Thermotogati</taxon>
        <taxon>Deinococcota</taxon>
        <taxon>Deinococci</taxon>
        <taxon>Deinococcales</taxon>
        <taxon>Deinococcaceae</taxon>
        <taxon>Deinococcus</taxon>
    </lineage>
</organism>
<dbReference type="InterPro" id="IPR001608">
    <property type="entry name" value="Ala_racemase_N"/>
</dbReference>
<gene>
    <name evidence="5" type="ORF">EJ104_13455</name>
</gene>
<name>A0A431VG24_9DEIO</name>
<dbReference type="Proteomes" id="UP000277766">
    <property type="component" value="Unassembled WGS sequence"/>
</dbReference>
<comment type="caution">
    <text evidence="5">The sequence shown here is derived from an EMBL/GenBank/DDBJ whole genome shotgun (WGS) entry which is preliminary data.</text>
</comment>
<accession>A0A431VG24</accession>
<feature type="domain" description="Alanine racemase N-terminal" evidence="4">
    <location>
        <begin position="7"/>
        <end position="225"/>
    </location>
</feature>
<dbReference type="GO" id="GO:0005829">
    <property type="term" value="C:cytosol"/>
    <property type="evidence" value="ECO:0007669"/>
    <property type="project" value="TreeGrafter"/>
</dbReference>
<protein>
    <submittedName>
        <fullName evidence="5">Alanine/ornithine racemase family PLP-dependent enzyme</fullName>
    </submittedName>
</protein>
<evidence type="ECO:0000256" key="2">
    <source>
        <dbReference type="ARBA" id="ARBA00022898"/>
    </source>
</evidence>
<dbReference type="EMBL" id="RXPE01000059">
    <property type="protein sequence ID" value="RTR19416.1"/>
    <property type="molecule type" value="Genomic_DNA"/>
</dbReference>
<dbReference type="RefSeq" id="WP_126353630.1">
    <property type="nucleotide sequence ID" value="NZ_CP086380.1"/>
</dbReference>
<evidence type="ECO:0000256" key="1">
    <source>
        <dbReference type="ARBA" id="ARBA00001933"/>
    </source>
</evidence>
<proteinExistence type="predicted"/>
<reference evidence="5 6" key="1">
    <citation type="submission" date="2018-12" db="EMBL/GenBank/DDBJ databases">
        <title>Deinococcus radiophilus ATCC 27603 genome sequencing and assembly.</title>
        <authorList>
            <person name="Maclea K.S."/>
            <person name="Maynard C.R."/>
        </authorList>
    </citation>
    <scope>NUCLEOTIDE SEQUENCE [LARGE SCALE GENOMIC DNA]</scope>
    <source>
        <strain evidence="5 6">ATCC 27603</strain>
    </source>
</reference>
<comment type="cofactor">
    <cofactor evidence="1">
        <name>pyridoxal 5'-phosphate</name>
        <dbReference type="ChEBI" id="CHEBI:597326"/>
    </cofactor>
</comment>
<dbReference type="PANTHER" id="PTHR30511:SF3">
    <property type="entry name" value="LYSINE RACEMASE"/>
    <property type="match status" value="1"/>
</dbReference>
<dbReference type="GO" id="GO:0030170">
    <property type="term" value="F:pyridoxal phosphate binding"/>
    <property type="evidence" value="ECO:0007669"/>
    <property type="project" value="TreeGrafter"/>
</dbReference>
<dbReference type="Pfam" id="PF01168">
    <property type="entry name" value="Ala_racemase_N"/>
    <property type="match status" value="1"/>
</dbReference>
<dbReference type="GO" id="GO:0008784">
    <property type="term" value="F:alanine racemase activity"/>
    <property type="evidence" value="ECO:0007669"/>
    <property type="project" value="TreeGrafter"/>
</dbReference>
<keyword evidence="2" id="KW-0663">Pyridoxal phosphate</keyword>